<protein>
    <submittedName>
        <fullName evidence="6">Glycosyl transferase family 2</fullName>
    </submittedName>
    <submittedName>
        <fullName evidence="5">Glycosyltransferase</fullName>
    </submittedName>
</protein>
<proteinExistence type="inferred from homology"/>
<dbReference type="PANTHER" id="PTHR43685:SF5">
    <property type="entry name" value="GLYCOSYLTRANSFERASE EPSE-RELATED"/>
    <property type="match status" value="1"/>
</dbReference>
<dbReference type="InterPro" id="IPR029044">
    <property type="entry name" value="Nucleotide-diphossugar_trans"/>
</dbReference>
<dbReference type="EMBL" id="FNBI01000005">
    <property type="protein sequence ID" value="SDF71973.1"/>
    <property type="molecule type" value="Genomic_DNA"/>
</dbReference>
<dbReference type="InterPro" id="IPR050834">
    <property type="entry name" value="Glycosyltransf_2"/>
</dbReference>
<evidence type="ECO:0000256" key="3">
    <source>
        <dbReference type="ARBA" id="ARBA00022679"/>
    </source>
</evidence>
<evidence type="ECO:0000259" key="4">
    <source>
        <dbReference type="Pfam" id="PF00535"/>
    </source>
</evidence>
<dbReference type="PANTHER" id="PTHR43685">
    <property type="entry name" value="GLYCOSYLTRANSFERASE"/>
    <property type="match status" value="1"/>
</dbReference>
<keyword evidence="7" id="KW-1185">Reference proteome</keyword>
<dbReference type="Pfam" id="PF00535">
    <property type="entry name" value="Glycos_transf_2"/>
    <property type="match status" value="1"/>
</dbReference>
<dbReference type="SUPFAM" id="SSF53448">
    <property type="entry name" value="Nucleotide-diphospho-sugar transferases"/>
    <property type="match status" value="1"/>
</dbReference>
<evidence type="ECO:0000313" key="6">
    <source>
        <dbReference type="EMBL" id="SDF71973.1"/>
    </source>
</evidence>
<dbReference type="RefSeq" id="WP_149682722.1">
    <property type="nucleotide sequence ID" value="NZ_FNBI01000005.1"/>
</dbReference>
<dbReference type="InterPro" id="IPR001173">
    <property type="entry name" value="Glyco_trans_2-like"/>
</dbReference>
<comment type="similarity">
    <text evidence="1">Belongs to the glycosyltransferase 2 family.</text>
</comment>
<dbReference type="Gene3D" id="3.90.550.10">
    <property type="entry name" value="Spore Coat Polysaccharide Biosynthesis Protein SpsA, Chain A"/>
    <property type="match status" value="1"/>
</dbReference>
<dbReference type="GO" id="GO:0016757">
    <property type="term" value="F:glycosyltransferase activity"/>
    <property type="evidence" value="ECO:0007669"/>
    <property type="project" value="UniProtKB-KW"/>
</dbReference>
<evidence type="ECO:0000313" key="5">
    <source>
        <dbReference type="EMBL" id="MWC43190.1"/>
    </source>
</evidence>
<sequence>MTAPTVSVIMAAYNGAAWLPETLQSLAAQTFPDFEVLVVDDCSTDDTRDLIASWPDARVRLIALDANGGPVRARNRAVAEARGRYLAALDQDDLCRPDRFARQVAYLDAHPDVALLGTNVEFLRGRSIRPSGYSAHTSPALLDWLVRIGNPLAWSSVMVRTTAARALDPFTRPDILYAEDFDLYHRIRPHGRIARLDTPLLLYRQHAGGASQRYTATMEASATRVLADAYAAVFEDEAPARAALIVRHLVAGQPPAGRADLAAVGDTLTRLLAAHRAEHAPTPADWRLIKWETARRWAQVGRAGLRSGSLTLADLVATRPAHLGLGYAGPEALLWSGMIGGARRTAARRRTLAQALAAKIIRPGPSRAKT</sequence>
<organism evidence="6 7">
    <name type="scientific">Sphingomonas carotinifaciens</name>
    <dbReference type="NCBI Taxonomy" id="1166323"/>
    <lineage>
        <taxon>Bacteria</taxon>
        <taxon>Pseudomonadati</taxon>
        <taxon>Pseudomonadota</taxon>
        <taxon>Alphaproteobacteria</taxon>
        <taxon>Sphingomonadales</taxon>
        <taxon>Sphingomonadaceae</taxon>
        <taxon>Sphingomonas</taxon>
    </lineage>
</organism>
<reference evidence="5 8" key="2">
    <citation type="submission" date="2019-12" db="EMBL/GenBank/DDBJ databases">
        <authorList>
            <person name="Zheng J."/>
        </authorList>
    </citation>
    <scope>NUCLEOTIDE SEQUENCE [LARGE SCALE GENOMIC DNA]</scope>
    <source>
        <strain evidence="5 8">DSM 27347</strain>
    </source>
</reference>
<dbReference type="OrthoDB" id="9807795at2"/>
<keyword evidence="2" id="KW-0328">Glycosyltransferase</keyword>
<reference evidence="6 7" key="1">
    <citation type="submission" date="2016-10" db="EMBL/GenBank/DDBJ databases">
        <authorList>
            <person name="Varghese N."/>
            <person name="Submissions S."/>
        </authorList>
    </citation>
    <scope>NUCLEOTIDE SEQUENCE [LARGE SCALE GENOMIC DNA]</scope>
    <source>
        <strain evidence="6 7">S7-754</strain>
    </source>
</reference>
<evidence type="ECO:0000313" key="8">
    <source>
        <dbReference type="Proteomes" id="UP000436801"/>
    </source>
</evidence>
<dbReference type="EMBL" id="WSUT01000005">
    <property type="protein sequence ID" value="MWC43190.1"/>
    <property type="molecule type" value="Genomic_DNA"/>
</dbReference>
<evidence type="ECO:0000256" key="2">
    <source>
        <dbReference type="ARBA" id="ARBA00022676"/>
    </source>
</evidence>
<dbReference type="Proteomes" id="UP000436801">
    <property type="component" value="Unassembled WGS sequence"/>
</dbReference>
<evidence type="ECO:0000256" key="1">
    <source>
        <dbReference type="ARBA" id="ARBA00006739"/>
    </source>
</evidence>
<accession>A0A1G7ND62</accession>
<dbReference type="AlphaFoldDB" id="A0A1G7ND62"/>
<evidence type="ECO:0000313" key="7">
    <source>
        <dbReference type="Proteomes" id="UP000323502"/>
    </source>
</evidence>
<name>A0A1G7ND62_9SPHN</name>
<dbReference type="Proteomes" id="UP000323502">
    <property type="component" value="Unassembled WGS sequence"/>
</dbReference>
<feature type="domain" description="Glycosyltransferase 2-like" evidence="4">
    <location>
        <begin position="7"/>
        <end position="121"/>
    </location>
</feature>
<gene>
    <name evidence="5" type="ORF">GQR91_05870</name>
    <name evidence="6" type="ORF">SAMN05216557_105121</name>
</gene>
<keyword evidence="3 6" id="KW-0808">Transferase</keyword>